<proteinExistence type="predicted"/>
<protein>
    <submittedName>
        <fullName evidence="2">Uncharacterized protein</fullName>
    </submittedName>
</protein>
<accession>A0A176WF73</accession>
<organism evidence="2 3">
    <name type="scientific">Marchantia polymorpha subsp. ruderalis</name>
    <dbReference type="NCBI Taxonomy" id="1480154"/>
    <lineage>
        <taxon>Eukaryota</taxon>
        <taxon>Viridiplantae</taxon>
        <taxon>Streptophyta</taxon>
        <taxon>Embryophyta</taxon>
        <taxon>Marchantiophyta</taxon>
        <taxon>Marchantiopsida</taxon>
        <taxon>Marchantiidae</taxon>
        <taxon>Marchantiales</taxon>
        <taxon>Marchantiaceae</taxon>
        <taxon>Marchantia</taxon>
    </lineage>
</organism>
<dbReference type="EMBL" id="LVLJ01001129">
    <property type="protein sequence ID" value="OAE31283.1"/>
    <property type="molecule type" value="Genomic_DNA"/>
</dbReference>
<evidence type="ECO:0000256" key="1">
    <source>
        <dbReference type="SAM" id="MobiDB-lite"/>
    </source>
</evidence>
<evidence type="ECO:0000313" key="2">
    <source>
        <dbReference type="EMBL" id="OAE31283.1"/>
    </source>
</evidence>
<keyword evidence="3" id="KW-1185">Reference proteome</keyword>
<reference evidence="2" key="1">
    <citation type="submission" date="2016-03" db="EMBL/GenBank/DDBJ databases">
        <title>Mechanisms controlling the formation of the plant cell surface in tip-growing cells are functionally conserved among land plants.</title>
        <authorList>
            <person name="Honkanen S."/>
            <person name="Jones V.A."/>
            <person name="Morieri G."/>
            <person name="Champion C."/>
            <person name="Hetherington A.J."/>
            <person name="Kelly S."/>
            <person name="Saint-Marcoux D."/>
            <person name="Proust H."/>
            <person name="Prescott H."/>
            <person name="Dolan L."/>
        </authorList>
    </citation>
    <scope>NUCLEOTIDE SEQUENCE [LARGE SCALE GENOMIC DNA]</scope>
    <source>
        <tissue evidence="2">Whole gametophyte</tissue>
    </source>
</reference>
<name>A0A176WF73_MARPO</name>
<comment type="caution">
    <text evidence="2">The sequence shown here is derived from an EMBL/GenBank/DDBJ whole genome shotgun (WGS) entry which is preliminary data.</text>
</comment>
<dbReference type="Proteomes" id="UP000077202">
    <property type="component" value="Unassembled WGS sequence"/>
</dbReference>
<dbReference type="AlphaFoldDB" id="A0A176WF73"/>
<feature type="compositionally biased region" description="Polar residues" evidence="1">
    <location>
        <begin position="89"/>
        <end position="98"/>
    </location>
</feature>
<sequence length="154" mass="17180">MLLTWGLRKRYGVPCRGRNLRRSGGDDHIGKVADGQMSSTALDLQQMPVNLLFTNLEQYASTNLKVETAGQSSDSSELGTDADLCNQPKDCSQSLDTRSRSFSRSRKLESVVDQLYLYRGHKARHLSSCGLRLGRLAAYSRDRSLAWRQAGNVQ</sequence>
<feature type="region of interest" description="Disordered" evidence="1">
    <location>
        <begin position="67"/>
        <end position="98"/>
    </location>
</feature>
<evidence type="ECO:0000313" key="3">
    <source>
        <dbReference type="Proteomes" id="UP000077202"/>
    </source>
</evidence>
<feature type="compositionally biased region" description="Polar residues" evidence="1">
    <location>
        <begin position="67"/>
        <end position="78"/>
    </location>
</feature>
<gene>
    <name evidence="2" type="ORF">AXG93_1962s1400</name>
</gene>